<keyword evidence="3" id="KW-1185">Reference proteome</keyword>
<accession>J0WNG4</accession>
<feature type="region of interest" description="Disordered" evidence="1">
    <location>
        <begin position="1"/>
        <end position="24"/>
    </location>
</feature>
<dbReference type="KEGG" id="adl:AURDEDRAFT_117889"/>
<dbReference type="InParanoid" id="J0WNG4"/>
<protein>
    <submittedName>
        <fullName evidence="2">Uncharacterized protein</fullName>
    </submittedName>
</protein>
<dbReference type="EMBL" id="JH688256">
    <property type="protein sequence ID" value="EJD33390.1"/>
    <property type="molecule type" value="Genomic_DNA"/>
</dbReference>
<gene>
    <name evidence="2" type="ORF">AURDEDRAFT_117889</name>
</gene>
<sequence length="53" mass="5879">MNVYVGNSFARHSTHAGPRKRDASQLCERHYHLVTTRRKGLGKASIEAAENGV</sequence>
<dbReference type="AlphaFoldDB" id="J0WNG4"/>
<dbReference type="Proteomes" id="UP000006514">
    <property type="component" value="Unassembled WGS sequence"/>
</dbReference>
<evidence type="ECO:0000256" key="1">
    <source>
        <dbReference type="SAM" id="MobiDB-lite"/>
    </source>
</evidence>
<evidence type="ECO:0000313" key="2">
    <source>
        <dbReference type="EMBL" id="EJD33390.1"/>
    </source>
</evidence>
<proteinExistence type="predicted"/>
<evidence type="ECO:0000313" key="3">
    <source>
        <dbReference type="Proteomes" id="UP000006514"/>
    </source>
</evidence>
<organism evidence="2 3">
    <name type="scientific">Auricularia subglabra (strain TFB-10046 / SS5)</name>
    <name type="common">White-rot fungus</name>
    <name type="synonym">Auricularia delicata (strain TFB10046)</name>
    <dbReference type="NCBI Taxonomy" id="717982"/>
    <lineage>
        <taxon>Eukaryota</taxon>
        <taxon>Fungi</taxon>
        <taxon>Dikarya</taxon>
        <taxon>Basidiomycota</taxon>
        <taxon>Agaricomycotina</taxon>
        <taxon>Agaricomycetes</taxon>
        <taxon>Auriculariales</taxon>
        <taxon>Auriculariaceae</taxon>
        <taxon>Auricularia</taxon>
    </lineage>
</organism>
<name>J0WNG4_AURST</name>
<reference evidence="3" key="1">
    <citation type="journal article" date="2012" name="Science">
        <title>The Paleozoic origin of enzymatic lignin decomposition reconstructed from 31 fungal genomes.</title>
        <authorList>
            <person name="Floudas D."/>
            <person name="Binder M."/>
            <person name="Riley R."/>
            <person name="Barry K."/>
            <person name="Blanchette R.A."/>
            <person name="Henrissat B."/>
            <person name="Martinez A.T."/>
            <person name="Otillar R."/>
            <person name="Spatafora J.W."/>
            <person name="Yadav J.S."/>
            <person name="Aerts A."/>
            <person name="Benoit I."/>
            <person name="Boyd A."/>
            <person name="Carlson A."/>
            <person name="Copeland A."/>
            <person name="Coutinho P.M."/>
            <person name="de Vries R.P."/>
            <person name="Ferreira P."/>
            <person name="Findley K."/>
            <person name="Foster B."/>
            <person name="Gaskell J."/>
            <person name="Glotzer D."/>
            <person name="Gorecki P."/>
            <person name="Heitman J."/>
            <person name="Hesse C."/>
            <person name="Hori C."/>
            <person name="Igarashi K."/>
            <person name="Jurgens J.A."/>
            <person name="Kallen N."/>
            <person name="Kersten P."/>
            <person name="Kohler A."/>
            <person name="Kuees U."/>
            <person name="Kumar T.K.A."/>
            <person name="Kuo A."/>
            <person name="LaButti K."/>
            <person name="Larrondo L.F."/>
            <person name="Lindquist E."/>
            <person name="Ling A."/>
            <person name="Lombard V."/>
            <person name="Lucas S."/>
            <person name="Lundell T."/>
            <person name="Martin R."/>
            <person name="McLaughlin D.J."/>
            <person name="Morgenstern I."/>
            <person name="Morin E."/>
            <person name="Murat C."/>
            <person name="Nagy L.G."/>
            <person name="Nolan M."/>
            <person name="Ohm R.A."/>
            <person name="Patyshakuliyeva A."/>
            <person name="Rokas A."/>
            <person name="Ruiz-Duenas F.J."/>
            <person name="Sabat G."/>
            <person name="Salamov A."/>
            <person name="Samejima M."/>
            <person name="Schmutz J."/>
            <person name="Slot J.C."/>
            <person name="St John F."/>
            <person name="Stenlid J."/>
            <person name="Sun H."/>
            <person name="Sun S."/>
            <person name="Syed K."/>
            <person name="Tsang A."/>
            <person name="Wiebenga A."/>
            <person name="Young D."/>
            <person name="Pisabarro A."/>
            <person name="Eastwood D.C."/>
            <person name="Martin F."/>
            <person name="Cullen D."/>
            <person name="Grigoriev I.V."/>
            <person name="Hibbett D.S."/>
        </authorList>
    </citation>
    <scope>NUCLEOTIDE SEQUENCE [LARGE SCALE GENOMIC DNA]</scope>
    <source>
        <strain evidence="3">TFB10046</strain>
    </source>
</reference>